<dbReference type="STRING" id="282301.A0A267G1P8"/>
<reference evidence="3 5" key="1">
    <citation type="submission" date="2017-06" db="EMBL/GenBank/DDBJ databases">
        <title>A platform for efficient transgenesis in Macrostomum lignano, a flatworm model organism for stem cell research.</title>
        <authorList>
            <person name="Berezikov E."/>
        </authorList>
    </citation>
    <scope>NUCLEOTIDE SEQUENCE [LARGE SCALE GENOMIC DNA]</scope>
    <source>
        <strain evidence="3">DV1</strain>
        <tissue evidence="3">Whole organism</tissue>
    </source>
</reference>
<evidence type="ECO:0000256" key="1">
    <source>
        <dbReference type="SAM" id="MobiDB-lite"/>
    </source>
</evidence>
<feature type="region of interest" description="Disordered" evidence="1">
    <location>
        <begin position="21"/>
        <end position="43"/>
    </location>
</feature>
<evidence type="ECO:0000313" key="5">
    <source>
        <dbReference type="Proteomes" id="UP000215902"/>
    </source>
</evidence>
<dbReference type="InterPro" id="IPR036865">
    <property type="entry name" value="CRAL-TRIO_dom_sf"/>
</dbReference>
<feature type="region of interest" description="Disordered" evidence="1">
    <location>
        <begin position="110"/>
        <end position="146"/>
    </location>
</feature>
<dbReference type="InterPro" id="IPR001251">
    <property type="entry name" value="CRAL-TRIO_dom"/>
</dbReference>
<feature type="domain" description="CRAL-TRIO" evidence="2">
    <location>
        <begin position="228"/>
        <end position="345"/>
    </location>
</feature>
<dbReference type="Proteomes" id="UP000215902">
    <property type="component" value="Unassembled WGS sequence"/>
</dbReference>
<gene>
    <name evidence="3" type="ORF">BOX15_Mlig010983g1</name>
    <name evidence="4" type="ORF">BOX15_Mlig032344g1</name>
</gene>
<evidence type="ECO:0000259" key="2">
    <source>
        <dbReference type="Pfam" id="PF13716"/>
    </source>
</evidence>
<dbReference type="AlphaFoldDB" id="A0A267G1P8"/>
<proteinExistence type="predicted"/>
<accession>A0A267G1P8</accession>
<evidence type="ECO:0000313" key="3">
    <source>
        <dbReference type="EMBL" id="PAA80035.1"/>
    </source>
</evidence>
<protein>
    <recommendedName>
        <fullName evidence="2">CRAL-TRIO domain-containing protein</fullName>
    </recommendedName>
</protein>
<feature type="compositionally biased region" description="Polar residues" evidence="1">
    <location>
        <begin position="24"/>
        <end position="38"/>
    </location>
</feature>
<sequence length="370" mass="40564">MGNNSSNSVLHNIDSVVTRLAGRSASSSAESPTGPNSSDDPETVAARRLVCEVLRASVKEMLRQQLRAAAVRAPPRSDQAELLQAEAERLVAGVLEAAIDVLAEELVPELPSMNGPTKCKNSHTTGPQPPQQLPQQQQQQQPDSNNDQHLSFLTEIASRMVNSRLNDSQLSSAVEQLTRHRSEFRLPEARPKSERSTAVDLALLGPYLRCLSHAGVLSEGCGPAATLLVFDASRLPDCDSVREYDGIMLQLLTLLSHAIRQIRTPSFALVFLHSPATRGQFPKVAWMKQAAAWLETQSSLRRIYVLHSTFSLSTLSVLSRAFTSRAFRDLVTSVSSVQQLQELLPLLTTSVKQQLEAVRAWESTHKGFGF</sequence>
<evidence type="ECO:0000313" key="4">
    <source>
        <dbReference type="EMBL" id="PAA92382.1"/>
    </source>
</evidence>
<dbReference type="EMBL" id="NIVC01000055">
    <property type="protein sequence ID" value="PAA92382.1"/>
    <property type="molecule type" value="Genomic_DNA"/>
</dbReference>
<keyword evidence="5" id="KW-1185">Reference proteome</keyword>
<dbReference type="Gene3D" id="3.40.525.10">
    <property type="entry name" value="CRAL-TRIO lipid binding domain"/>
    <property type="match status" value="1"/>
</dbReference>
<comment type="caution">
    <text evidence="3">The sequence shown here is derived from an EMBL/GenBank/DDBJ whole genome shotgun (WGS) entry which is preliminary data.</text>
</comment>
<dbReference type="EMBL" id="NIVC01000600">
    <property type="protein sequence ID" value="PAA80035.1"/>
    <property type="molecule type" value="Genomic_DNA"/>
</dbReference>
<organism evidence="3 5">
    <name type="scientific">Macrostomum lignano</name>
    <dbReference type="NCBI Taxonomy" id="282301"/>
    <lineage>
        <taxon>Eukaryota</taxon>
        <taxon>Metazoa</taxon>
        <taxon>Spiralia</taxon>
        <taxon>Lophotrochozoa</taxon>
        <taxon>Platyhelminthes</taxon>
        <taxon>Rhabditophora</taxon>
        <taxon>Macrostomorpha</taxon>
        <taxon>Macrostomida</taxon>
        <taxon>Macrostomidae</taxon>
        <taxon>Macrostomum</taxon>
    </lineage>
</organism>
<dbReference type="Pfam" id="PF13716">
    <property type="entry name" value="CRAL_TRIO_2"/>
    <property type="match status" value="1"/>
</dbReference>
<name>A0A267G1P8_9PLAT</name>
<dbReference type="OrthoDB" id="19923at2759"/>
<feature type="compositionally biased region" description="Low complexity" evidence="1">
    <location>
        <begin position="133"/>
        <end position="142"/>
    </location>
</feature>